<dbReference type="EMBL" id="JAGIZQ010000006">
    <property type="protein sequence ID" value="KAH6623577.1"/>
    <property type="molecule type" value="Genomic_DNA"/>
</dbReference>
<gene>
    <name evidence="1" type="ORF">F5144DRAFT_366533</name>
</gene>
<dbReference type="Proteomes" id="UP000724584">
    <property type="component" value="Unassembled WGS sequence"/>
</dbReference>
<organism evidence="1 2">
    <name type="scientific">Chaetomium tenue</name>
    <dbReference type="NCBI Taxonomy" id="1854479"/>
    <lineage>
        <taxon>Eukaryota</taxon>
        <taxon>Fungi</taxon>
        <taxon>Dikarya</taxon>
        <taxon>Ascomycota</taxon>
        <taxon>Pezizomycotina</taxon>
        <taxon>Sordariomycetes</taxon>
        <taxon>Sordariomycetidae</taxon>
        <taxon>Sordariales</taxon>
        <taxon>Chaetomiaceae</taxon>
        <taxon>Chaetomium</taxon>
    </lineage>
</organism>
<evidence type="ECO:0000313" key="1">
    <source>
        <dbReference type="EMBL" id="KAH6623577.1"/>
    </source>
</evidence>
<evidence type="ECO:0000313" key="2">
    <source>
        <dbReference type="Proteomes" id="UP000724584"/>
    </source>
</evidence>
<sequence length="87" mass="9584">MVYLAWLTIQTHSIPNLLCFSTTFAAVSVNTDLVSDPKRKPAPFGKLGRNGMHHLLQQKGIHYLDGFCGAAQKCPELVAMRITDSVL</sequence>
<protein>
    <submittedName>
        <fullName evidence="1">Uncharacterized protein</fullName>
    </submittedName>
</protein>
<accession>A0ACB7NZ86</accession>
<comment type="caution">
    <text evidence="1">The sequence shown here is derived from an EMBL/GenBank/DDBJ whole genome shotgun (WGS) entry which is preliminary data.</text>
</comment>
<proteinExistence type="predicted"/>
<reference evidence="1 2" key="1">
    <citation type="journal article" date="2021" name="Nat. Commun.">
        <title>Genetic determinants of endophytism in the Arabidopsis root mycobiome.</title>
        <authorList>
            <person name="Mesny F."/>
            <person name="Miyauchi S."/>
            <person name="Thiergart T."/>
            <person name="Pickel B."/>
            <person name="Atanasova L."/>
            <person name="Karlsson M."/>
            <person name="Huettel B."/>
            <person name="Barry K.W."/>
            <person name="Haridas S."/>
            <person name="Chen C."/>
            <person name="Bauer D."/>
            <person name="Andreopoulos W."/>
            <person name="Pangilinan J."/>
            <person name="LaButti K."/>
            <person name="Riley R."/>
            <person name="Lipzen A."/>
            <person name="Clum A."/>
            <person name="Drula E."/>
            <person name="Henrissat B."/>
            <person name="Kohler A."/>
            <person name="Grigoriev I.V."/>
            <person name="Martin F.M."/>
            <person name="Hacquard S."/>
        </authorList>
    </citation>
    <scope>NUCLEOTIDE SEQUENCE [LARGE SCALE GENOMIC DNA]</scope>
    <source>
        <strain evidence="1 2">MPI-SDFR-AT-0079</strain>
    </source>
</reference>
<keyword evidence="2" id="KW-1185">Reference proteome</keyword>
<name>A0ACB7NZ86_9PEZI</name>